<organism evidence="1 2">
    <name type="scientific">Peronosclerospora sorghi</name>
    <dbReference type="NCBI Taxonomy" id="230839"/>
    <lineage>
        <taxon>Eukaryota</taxon>
        <taxon>Sar</taxon>
        <taxon>Stramenopiles</taxon>
        <taxon>Oomycota</taxon>
        <taxon>Peronosporomycetes</taxon>
        <taxon>Peronosporales</taxon>
        <taxon>Peronosporaceae</taxon>
        <taxon>Peronosclerospora</taxon>
    </lineage>
</organism>
<reference evidence="1 2" key="1">
    <citation type="journal article" date="2022" name="bioRxiv">
        <title>The genome of the oomycete Peronosclerospora sorghi, a cosmopolitan pathogen of maize and sorghum, is inflated with dispersed pseudogenes.</title>
        <authorList>
            <person name="Fletcher K."/>
            <person name="Martin F."/>
            <person name="Isakeit T."/>
            <person name="Cavanaugh K."/>
            <person name="Magill C."/>
            <person name="Michelmore R."/>
        </authorList>
    </citation>
    <scope>NUCLEOTIDE SEQUENCE [LARGE SCALE GENOMIC DNA]</scope>
    <source>
        <strain evidence="1">P6</strain>
    </source>
</reference>
<sequence length="580" mass="64412">MPPFVAVNVPACAASNAPLRTTTLVLLHEDGHFLLLERTLRDFLHLERQLQLEAHATSVARAAVGVSCAASIEAFVEDKTSLYPSNQLGVRLAIALETFVRQLTSNAELLTTSLALKTFLHGNYFTRHETGGQSYRDAVEAALRDHEEDSALVEETVGAGCVVEHAVTINESAADPLVLWKFASRGMGLAFCAHFSSRELEEKDTTKLDPYSLHTHESVRNETDESDVIYYKTSCTFATSTDFMYGHYVPNTSGVVTLEWENGDMSSVVSKRLQFQVTVVPSSRAKQVLDVVDALQAVESAEWLHHHILASTSTCVDDLVGWKTDEWVGHEASTYDEYETRMLDANAQSPSARLAERNQELEAQVTHLEKRLAATQKELQSALDRVAIADEICKANLETITQLECTPKASKVARERNEVPVSSTATVHGTSVPKERHDTLSTALKRMQKLCAGFQEQCLWRSVENMELEAQVAASKMETCVWRDRHVKQTAQVEALTKQNQTLRLHKKMLVQEVKRLQPYSHINVAALVQEAQEARMVQRSLQAKLDSHEGQSTRAIDDADAASSPTDFVLVEALEKEAT</sequence>
<gene>
    <name evidence="1" type="ORF">PsorP6_015959</name>
</gene>
<name>A0ACC0WMR7_9STRA</name>
<evidence type="ECO:0000313" key="2">
    <source>
        <dbReference type="Proteomes" id="UP001163321"/>
    </source>
</evidence>
<evidence type="ECO:0000313" key="1">
    <source>
        <dbReference type="EMBL" id="KAI9919877.1"/>
    </source>
</evidence>
<dbReference type="Proteomes" id="UP001163321">
    <property type="component" value="Chromosome 10"/>
</dbReference>
<accession>A0ACC0WMR7</accession>
<dbReference type="EMBL" id="CM047589">
    <property type="protein sequence ID" value="KAI9919877.1"/>
    <property type="molecule type" value="Genomic_DNA"/>
</dbReference>
<comment type="caution">
    <text evidence="1">The sequence shown here is derived from an EMBL/GenBank/DDBJ whole genome shotgun (WGS) entry which is preliminary data.</text>
</comment>
<protein>
    <submittedName>
        <fullName evidence="1">Uncharacterized protein</fullName>
    </submittedName>
</protein>
<proteinExistence type="predicted"/>
<keyword evidence="2" id="KW-1185">Reference proteome</keyword>